<evidence type="ECO:0000313" key="4">
    <source>
        <dbReference type="Proteomes" id="UP000807115"/>
    </source>
</evidence>
<gene>
    <name evidence="3" type="ORF">BDA96_01G484700</name>
</gene>
<feature type="region of interest" description="Disordered" evidence="1">
    <location>
        <begin position="131"/>
        <end position="159"/>
    </location>
</feature>
<dbReference type="Proteomes" id="UP000807115">
    <property type="component" value="Chromosome 1"/>
</dbReference>
<name>A0A921S4V8_SORBI</name>
<keyword evidence="2" id="KW-0812">Transmembrane</keyword>
<sequence>MNGAASDPPKRQLLDDTSGRERCAVVRPGRRQGPGSWRPRGARVNKAYFFRYCDSALDSNSAKQTARGSPRIRRALEPSRDRKYTRTRAAHAFVASSPLPFAICVAGSVWMLPALSCFCLCMPPIYRATQPANPGKASEQHSSSSSSKQRSPRLASVPRRPDVRVVASFSVRPEVRAHTPPCHDHIDRLPLVPASSSAFEHHRSVCRTFWFSASSLAFARRDRRSVSIGGSCGHSEPWTVAWIARNVRHHKYKVRDHTAAVLL</sequence>
<reference evidence="3" key="1">
    <citation type="journal article" date="2019" name="BMC Genomics">
        <title>A new reference genome for Sorghum bicolor reveals high levels of sequence similarity between sweet and grain genotypes: implications for the genetics of sugar metabolism.</title>
        <authorList>
            <person name="Cooper E.A."/>
            <person name="Brenton Z.W."/>
            <person name="Flinn B.S."/>
            <person name="Jenkins J."/>
            <person name="Shu S."/>
            <person name="Flowers D."/>
            <person name="Luo F."/>
            <person name="Wang Y."/>
            <person name="Xia P."/>
            <person name="Barry K."/>
            <person name="Daum C."/>
            <person name="Lipzen A."/>
            <person name="Yoshinaga Y."/>
            <person name="Schmutz J."/>
            <person name="Saski C."/>
            <person name="Vermerris W."/>
            <person name="Kresovich S."/>
        </authorList>
    </citation>
    <scope>NUCLEOTIDE SEQUENCE</scope>
</reference>
<organism evidence="3 4">
    <name type="scientific">Sorghum bicolor</name>
    <name type="common">Sorghum</name>
    <name type="synonym">Sorghum vulgare</name>
    <dbReference type="NCBI Taxonomy" id="4558"/>
    <lineage>
        <taxon>Eukaryota</taxon>
        <taxon>Viridiplantae</taxon>
        <taxon>Streptophyta</taxon>
        <taxon>Embryophyta</taxon>
        <taxon>Tracheophyta</taxon>
        <taxon>Spermatophyta</taxon>
        <taxon>Magnoliopsida</taxon>
        <taxon>Liliopsida</taxon>
        <taxon>Poales</taxon>
        <taxon>Poaceae</taxon>
        <taxon>PACMAD clade</taxon>
        <taxon>Panicoideae</taxon>
        <taxon>Andropogonodae</taxon>
        <taxon>Andropogoneae</taxon>
        <taxon>Sorghinae</taxon>
        <taxon>Sorghum</taxon>
    </lineage>
</organism>
<accession>A0A921S4V8</accession>
<feature type="compositionally biased region" description="Basic and acidic residues" evidence="1">
    <location>
        <begin position="8"/>
        <end position="24"/>
    </location>
</feature>
<keyword evidence="2" id="KW-0472">Membrane</keyword>
<evidence type="ECO:0000313" key="3">
    <source>
        <dbReference type="EMBL" id="KAG0552152.1"/>
    </source>
</evidence>
<keyword evidence="2" id="KW-1133">Transmembrane helix</keyword>
<evidence type="ECO:0000256" key="1">
    <source>
        <dbReference type="SAM" id="MobiDB-lite"/>
    </source>
</evidence>
<dbReference type="AlphaFoldDB" id="A0A921S4V8"/>
<feature type="region of interest" description="Disordered" evidence="1">
    <location>
        <begin position="1"/>
        <end position="39"/>
    </location>
</feature>
<comment type="caution">
    <text evidence="3">The sequence shown here is derived from an EMBL/GenBank/DDBJ whole genome shotgun (WGS) entry which is preliminary data.</text>
</comment>
<feature type="transmembrane region" description="Helical" evidence="2">
    <location>
        <begin position="89"/>
        <end position="112"/>
    </location>
</feature>
<evidence type="ECO:0000256" key="2">
    <source>
        <dbReference type="SAM" id="Phobius"/>
    </source>
</evidence>
<protein>
    <submittedName>
        <fullName evidence="3">Uncharacterized protein</fullName>
    </submittedName>
</protein>
<reference evidence="3" key="2">
    <citation type="submission" date="2020-10" db="EMBL/GenBank/DDBJ databases">
        <authorList>
            <person name="Cooper E.A."/>
            <person name="Brenton Z.W."/>
            <person name="Flinn B.S."/>
            <person name="Jenkins J."/>
            <person name="Shu S."/>
            <person name="Flowers D."/>
            <person name="Luo F."/>
            <person name="Wang Y."/>
            <person name="Xia P."/>
            <person name="Barry K."/>
            <person name="Daum C."/>
            <person name="Lipzen A."/>
            <person name="Yoshinaga Y."/>
            <person name="Schmutz J."/>
            <person name="Saski C."/>
            <person name="Vermerris W."/>
            <person name="Kresovich S."/>
        </authorList>
    </citation>
    <scope>NUCLEOTIDE SEQUENCE</scope>
</reference>
<proteinExistence type="predicted"/>
<dbReference type="EMBL" id="CM027680">
    <property type="protein sequence ID" value="KAG0552152.1"/>
    <property type="molecule type" value="Genomic_DNA"/>
</dbReference>